<feature type="compositionally biased region" description="Low complexity" evidence="2">
    <location>
        <begin position="975"/>
        <end position="984"/>
    </location>
</feature>
<protein>
    <submittedName>
        <fullName evidence="3">Uncharacterized protein</fullName>
    </submittedName>
</protein>
<feature type="region of interest" description="Disordered" evidence="2">
    <location>
        <begin position="955"/>
        <end position="991"/>
    </location>
</feature>
<evidence type="ECO:0000313" key="4">
    <source>
        <dbReference type="Proteomes" id="UP000683360"/>
    </source>
</evidence>
<feature type="compositionally biased region" description="Basic and acidic residues" evidence="2">
    <location>
        <begin position="1109"/>
        <end position="1126"/>
    </location>
</feature>
<reference evidence="3" key="1">
    <citation type="submission" date="2021-03" db="EMBL/GenBank/DDBJ databases">
        <authorList>
            <person name="Bekaert M."/>
        </authorList>
    </citation>
    <scope>NUCLEOTIDE SEQUENCE</scope>
</reference>
<name>A0A8S3QP26_MYTED</name>
<evidence type="ECO:0000256" key="1">
    <source>
        <dbReference type="PROSITE-ProRule" id="PRU00339"/>
    </source>
</evidence>
<dbReference type="Proteomes" id="UP000683360">
    <property type="component" value="Unassembled WGS sequence"/>
</dbReference>
<dbReference type="SUPFAM" id="SSF48452">
    <property type="entry name" value="TPR-like"/>
    <property type="match status" value="1"/>
</dbReference>
<dbReference type="OrthoDB" id="6125577at2759"/>
<accession>A0A8S3QP26</accession>
<dbReference type="AlphaFoldDB" id="A0A8S3QP26"/>
<sequence>MSLSLTDIVEDISYGKITDIDIWNKLRHYFSEQWDGKPEFVDVLNLSGRQLGEQIRNVTNTFSYFDALENTFSDNNDLLEFLINLTGYLNYHTELGSVNVKDSLKEFRKNLKEVRQQCVKRGIFHDRNFVGILLCGLGGMGKTSIANTVCYKLRGEGWKTIKIELREQGTYRHFLRTSVQSIIKDGRARISGQIKTTDNDGNGTISDQILIEEINLKESLLEYITEKMQRKLILMFDNLDDEIGEDACDTNISKEQSKILSFFECLLGMMRHSQACKTGLVITSRNNFLLTANRELRNAMLTIEVNSLDIEEARKLTLKCTKLNRRCNWSLSDQQINAIVTACCACPLAIRVISDVINDSTNATDVITILQMKRDVILSPSLRINECLSQPFEKLKEQKCTLCQLSLFGTTKFDLNSAAKIVFGKLEPNLNKREVIMKQTELKFTLLLFKTRHLLEIEMGECDCQETSFDHDDIFTRQKIYSVHPLVYKFLKDKANDRDMMSCIQNAKYNYIVYFDELVLDIGQEYETNVLVAREKSEKLKTHILTYKKLMEEYESFSYASNLQTLSSAEDARRRSNVVEMICNPEHHLNFLKAMVSKSEGKSFVKLSWEIEYITAKVRHHQCCDNIEEKCKQIEESLYTIKSDKLSEGELLQLHIFKGRILFLRGKLTNDMQFSKNCLYKAKQIFKSKQIYRTPFYKLYLAEIYNEFGCLFCRQKNMIQAIKMHSKAVKVLLQNNIQTDNIIIFYANLGQCYFSLRNFEESLKYYNWSIDLAKFYGMEGSDIYLRKLLNRGNAFFKLRKLDEASKDLKECSDLVKKLYDKPCRTEILIRHAQGCLIRRKIIQRRGLVSDEGKSKDEEDMLEMVREGIQIYEKLKRILSPDLLAGSSEWFPEIQRNHLYLLKQGKANEDVKTDATQFYSAYHTIESKKDIDFKPPISESKSLRNKKQEKIQLKEDIDISLLEEGDEEKEHSPRFEPSTSSSSESSGEEEISVHGINHSENKISNENAVHSPDSYRLSTTTCNDIAGARFRGSSTSSGYQSMNASSSNADSVSSLLRTESLPRQYSWSDDDVFTKRQTSFECALERMRDLHCTSKSTPLKSPSSSSSTKLETEPLHFEVPKGKRQLSEDDDSNSANEDFPNTSKTTEYKRQSPEENLHQNERSTNKYHKGKLDEIVHDLEELIPSVKPRMRTLVRDLDTGEAELVDDKKGRPFLKYKDKL</sequence>
<dbReference type="Gene3D" id="3.40.50.300">
    <property type="entry name" value="P-loop containing nucleotide triphosphate hydrolases"/>
    <property type="match status" value="1"/>
</dbReference>
<dbReference type="SMART" id="SM00028">
    <property type="entry name" value="TPR"/>
    <property type="match status" value="3"/>
</dbReference>
<comment type="caution">
    <text evidence="3">The sequence shown here is derived from an EMBL/GenBank/DDBJ whole genome shotgun (WGS) entry which is preliminary data.</text>
</comment>
<gene>
    <name evidence="3" type="ORF">MEDL_12151</name>
</gene>
<keyword evidence="4" id="KW-1185">Reference proteome</keyword>
<feature type="compositionally biased region" description="Basic and acidic residues" evidence="2">
    <location>
        <begin position="1145"/>
        <end position="1168"/>
    </location>
</feature>
<dbReference type="InterPro" id="IPR019734">
    <property type="entry name" value="TPR_rpt"/>
</dbReference>
<organism evidence="3 4">
    <name type="scientific">Mytilus edulis</name>
    <name type="common">Blue mussel</name>
    <dbReference type="NCBI Taxonomy" id="6550"/>
    <lineage>
        <taxon>Eukaryota</taxon>
        <taxon>Metazoa</taxon>
        <taxon>Spiralia</taxon>
        <taxon>Lophotrochozoa</taxon>
        <taxon>Mollusca</taxon>
        <taxon>Bivalvia</taxon>
        <taxon>Autobranchia</taxon>
        <taxon>Pteriomorphia</taxon>
        <taxon>Mytilida</taxon>
        <taxon>Mytiloidea</taxon>
        <taxon>Mytilidae</taxon>
        <taxon>Mytilinae</taxon>
        <taxon>Mytilus</taxon>
    </lineage>
</organism>
<evidence type="ECO:0000313" key="3">
    <source>
        <dbReference type="EMBL" id="CAG2197324.1"/>
    </source>
</evidence>
<dbReference type="Pfam" id="PF13424">
    <property type="entry name" value="TPR_12"/>
    <property type="match status" value="1"/>
</dbReference>
<keyword evidence="1" id="KW-0802">TPR repeat</keyword>
<evidence type="ECO:0000256" key="2">
    <source>
        <dbReference type="SAM" id="MobiDB-lite"/>
    </source>
</evidence>
<feature type="repeat" description="TPR" evidence="1">
    <location>
        <begin position="743"/>
        <end position="776"/>
    </location>
</feature>
<proteinExistence type="predicted"/>
<dbReference type="PROSITE" id="PS50005">
    <property type="entry name" value="TPR"/>
    <property type="match status" value="1"/>
</dbReference>
<feature type="region of interest" description="Disordered" evidence="2">
    <location>
        <begin position="1092"/>
        <end position="1168"/>
    </location>
</feature>
<feature type="compositionally biased region" description="Low complexity" evidence="2">
    <location>
        <begin position="1093"/>
        <end position="1108"/>
    </location>
</feature>
<dbReference type="SUPFAM" id="SSF52540">
    <property type="entry name" value="P-loop containing nucleoside triphosphate hydrolases"/>
    <property type="match status" value="1"/>
</dbReference>
<dbReference type="Gene3D" id="1.25.40.10">
    <property type="entry name" value="Tetratricopeptide repeat domain"/>
    <property type="match status" value="1"/>
</dbReference>
<dbReference type="EMBL" id="CAJPWZ010000644">
    <property type="protein sequence ID" value="CAG2197324.1"/>
    <property type="molecule type" value="Genomic_DNA"/>
</dbReference>
<dbReference type="InterPro" id="IPR011990">
    <property type="entry name" value="TPR-like_helical_dom_sf"/>
</dbReference>
<dbReference type="InterPro" id="IPR027417">
    <property type="entry name" value="P-loop_NTPase"/>
</dbReference>